<dbReference type="Proteomes" id="UP000800096">
    <property type="component" value="Unassembled WGS sequence"/>
</dbReference>
<dbReference type="EMBL" id="ML979140">
    <property type="protein sequence ID" value="KAF1912459.1"/>
    <property type="molecule type" value="Genomic_DNA"/>
</dbReference>
<proteinExistence type="predicted"/>
<keyword evidence="2" id="KW-1185">Reference proteome</keyword>
<organism evidence="1 2">
    <name type="scientific">Ampelomyces quisqualis</name>
    <name type="common">Powdery mildew agent</name>
    <dbReference type="NCBI Taxonomy" id="50730"/>
    <lineage>
        <taxon>Eukaryota</taxon>
        <taxon>Fungi</taxon>
        <taxon>Dikarya</taxon>
        <taxon>Ascomycota</taxon>
        <taxon>Pezizomycotina</taxon>
        <taxon>Dothideomycetes</taxon>
        <taxon>Pleosporomycetidae</taxon>
        <taxon>Pleosporales</taxon>
        <taxon>Pleosporineae</taxon>
        <taxon>Phaeosphaeriaceae</taxon>
        <taxon>Ampelomyces</taxon>
    </lineage>
</organism>
<reference evidence="1" key="1">
    <citation type="journal article" date="2020" name="Stud. Mycol.">
        <title>101 Dothideomycetes genomes: a test case for predicting lifestyles and emergence of pathogens.</title>
        <authorList>
            <person name="Haridas S."/>
            <person name="Albert R."/>
            <person name="Binder M."/>
            <person name="Bloem J."/>
            <person name="Labutti K."/>
            <person name="Salamov A."/>
            <person name="Andreopoulos B."/>
            <person name="Baker S."/>
            <person name="Barry K."/>
            <person name="Bills G."/>
            <person name="Bluhm B."/>
            <person name="Cannon C."/>
            <person name="Castanera R."/>
            <person name="Culley D."/>
            <person name="Daum C."/>
            <person name="Ezra D."/>
            <person name="Gonzalez J."/>
            <person name="Henrissat B."/>
            <person name="Kuo A."/>
            <person name="Liang C."/>
            <person name="Lipzen A."/>
            <person name="Lutzoni F."/>
            <person name="Magnuson J."/>
            <person name="Mondo S."/>
            <person name="Nolan M."/>
            <person name="Ohm R."/>
            <person name="Pangilinan J."/>
            <person name="Park H.-J."/>
            <person name="Ramirez L."/>
            <person name="Alfaro M."/>
            <person name="Sun H."/>
            <person name="Tritt A."/>
            <person name="Yoshinaga Y."/>
            <person name="Zwiers L.-H."/>
            <person name="Turgeon B."/>
            <person name="Goodwin S."/>
            <person name="Spatafora J."/>
            <person name="Crous P."/>
            <person name="Grigoriev I."/>
        </authorList>
    </citation>
    <scope>NUCLEOTIDE SEQUENCE</scope>
    <source>
        <strain evidence="1">HMLAC05119</strain>
    </source>
</reference>
<gene>
    <name evidence="1" type="ORF">BDU57DRAFT_365668</name>
</gene>
<evidence type="ECO:0000313" key="1">
    <source>
        <dbReference type="EMBL" id="KAF1912459.1"/>
    </source>
</evidence>
<accession>A0A6A5QAP6</accession>
<sequence length="102" mass="11352">MIVGLPLLATWHSISNNSSVRFACLQHENCERSWVQFPQRPFFAAVGFVGHIGVSVLLTSGRSMGLWCLELSGSVAVMPPRPWVYFEGCHDHDSGRHACVRL</sequence>
<protein>
    <submittedName>
        <fullName evidence="1">Uncharacterized protein</fullName>
    </submittedName>
</protein>
<evidence type="ECO:0000313" key="2">
    <source>
        <dbReference type="Proteomes" id="UP000800096"/>
    </source>
</evidence>
<dbReference type="AlphaFoldDB" id="A0A6A5QAP6"/>
<name>A0A6A5QAP6_AMPQU</name>